<gene>
    <name evidence="1" type="ORF">ACFQXB_15400</name>
</gene>
<dbReference type="RefSeq" id="WP_377405621.1">
    <property type="nucleotide sequence ID" value="NZ_JBHTFQ010000008.1"/>
</dbReference>
<keyword evidence="2" id="KW-1185">Reference proteome</keyword>
<proteinExistence type="predicted"/>
<dbReference type="Proteomes" id="UP001596516">
    <property type="component" value="Unassembled WGS sequence"/>
</dbReference>
<dbReference type="EMBL" id="JBHTFQ010000008">
    <property type="protein sequence ID" value="MFC7705576.1"/>
    <property type="molecule type" value="Genomic_DNA"/>
</dbReference>
<sequence>MMNLRSGGSRLDDAATFDHLLWVDLLWLSRLIDAPSVRPAGECRDSERGFRVFVQAQ</sequence>
<evidence type="ECO:0000313" key="1">
    <source>
        <dbReference type="EMBL" id="MFC7705576.1"/>
    </source>
</evidence>
<protein>
    <submittedName>
        <fullName evidence="1">Uncharacterized protein</fullName>
    </submittedName>
</protein>
<name>A0ABW2ULH4_9RHOB</name>
<reference evidence="2" key="1">
    <citation type="journal article" date="2019" name="Int. J. Syst. Evol. Microbiol.">
        <title>The Global Catalogue of Microorganisms (GCM) 10K type strain sequencing project: providing services to taxonomists for standard genome sequencing and annotation.</title>
        <authorList>
            <consortium name="The Broad Institute Genomics Platform"/>
            <consortium name="The Broad Institute Genome Sequencing Center for Infectious Disease"/>
            <person name="Wu L."/>
            <person name="Ma J."/>
        </authorList>
    </citation>
    <scope>NUCLEOTIDE SEQUENCE [LARGE SCALE GENOMIC DNA]</scope>
    <source>
        <strain evidence="2">CGMCC 1.12750</strain>
    </source>
</reference>
<accession>A0ABW2ULH4</accession>
<comment type="caution">
    <text evidence="1">The sequence shown here is derived from an EMBL/GenBank/DDBJ whole genome shotgun (WGS) entry which is preliminary data.</text>
</comment>
<evidence type="ECO:0000313" key="2">
    <source>
        <dbReference type="Proteomes" id="UP001596516"/>
    </source>
</evidence>
<organism evidence="1 2">
    <name type="scientific">Plastorhodobacter daqingensis</name>
    <dbReference type="NCBI Taxonomy" id="1387281"/>
    <lineage>
        <taxon>Bacteria</taxon>
        <taxon>Pseudomonadati</taxon>
        <taxon>Pseudomonadota</taxon>
        <taxon>Alphaproteobacteria</taxon>
        <taxon>Rhodobacterales</taxon>
        <taxon>Paracoccaceae</taxon>
        <taxon>Plastorhodobacter</taxon>
    </lineage>
</organism>